<sequence>MNQVEEKTQADLEKDVNECIRKLVYVVAVDGINGEKIEVAGVKSTDVKKTTFTLQRNDEFVVEISDVLAILPLPDISGNSKGSREIYNFQNPVDVKEI</sequence>
<reference evidence="1" key="1">
    <citation type="submission" date="2019-08" db="EMBL/GenBank/DDBJ databases">
        <title>The genome of the North American firefly Photinus pyralis.</title>
        <authorList>
            <consortium name="Photinus pyralis genome working group"/>
            <person name="Fallon T.R."/>
            <person name="Sander Lower S.E."/>
            <person name="Weng J.-K."/>
        </authorList>
    </citation>
    <scope>NUCLEOTIDE SEQUENCE</scope>
    <source>
        <strain evidence="1">TRF0915ILg1</strain>
        <tissue evidence="1">Whole body</tissue>
    </source>
</reference>
<dbReference type="AlphaFoldDB" id="A0A8K0GGC1"/>
<keyword evidence="2" id="KW-1185">Reference proteome</keyword>
<accession>A0A8K0GGC1</accession>
<protein>
    <submittedName>
        <fullName evidence="1">Uncharacterized protein</fullName>
    </submittedName>
</protein>
<comment type="caution">
    <text evidence="1">The sequence shown here is derived from an EMBL/GenBank/DDBJ whole genome shotgun (WGS) entry which is preliminary data.</text>
</comment>
<proteinExistence type="predicted"/>
<dbReference type="Proteomes" id="UP000801492">
    <property type="component" value="Unassembled WGS sequence"/>
</dbReference>
<name>A0A8K0GGC1_IGNLU</name>
<dbReference type="OrthoDB" id="6767476at2759"/>
<evidence type="ECO:0000313" key="1">
    <source>
        <dbReference type="EMBL" id="KAF2903615.1"/>
    </source>
</evidence>
<gene>
    <name evidence="1" type="ORF">ILUMI_02569</name>
</gene>
<organism evidence="1 2">
    <name type="scientific">Ignelater luminosus</name>
    <name type="common">Cucubano</name>
    <name type="synonym">Pyrophorus luminosus</name>
    <dbReference type="NCBI Taxonomy" id="2038154"/>
    <lineage>
        <taxon>Eukaryota</taxon>
        <taxon>Metazoa</taxon>
        <taxon>Ecdysozoa</taxon>
        <taxon>Arthropoda</taxon>
        <taxon>Hexapoda</taxon>
        <taxon>Insecta</taxon>
        <taxon>Pterygota</taxon>
        <taxon>Neoptera</taxon>
        <taxon>Endopterygota</taxon>
        <taxon>Coleoptera</taxon>
        <taxon>Polyphaga</taxon>
        <taxon>Elateriformia</taxon>
        <taxon>Elateroidea</taxon>
        <taxon>Elateridae</taxon>
        <taxon>Agrypninae</taxon>
        <taxon>Pyrophorini</taxon>
        <taxon>Ignelater</taxon>
    </lineage>
</organism>
<evidence type="ECO:0000313" key="2">
    <source>
        <dbReference type="Proteomes" id="UP000801492"/>
    </source>
</evidence>
<dbReference type="EMBL" id="VTPC01000970">
    <property type="protein sequence ID" value="KAF2903615.1"/>
    <property type="molecule type" value="Genomic_DNA"/>
</dbReference>